<evidence type="ECO:0000256" key="6">
    <source>
        <dbReference type="ARBA" id="ARBA00022859"/>
    </source>
</evidence>
<dbReference type="Gene3D" id="3.40.50.300">
    <property type="entry name" value="P-loop containing nucleotide triphosphate hydrolases"/>
    <property type="match status" value="1"/>
</dbReference>
<dbReference type="Gene3D" id="3.80.10.10">
    <property type="entry name" value="Ribonuclease Inhibitor"/>
    <property type="match status" value="1"/>
</dbReference>
<organism evidence="11 12">
    <name type="scientific">Esox lucius</name>
    <name type="common">Northern pike</name>
    <dbReference type="NCBI Taxonomy" id="8010"/>
    <lineage>
        <taxon>Eukaryota</taxon>
        <taxon>Metazoa</taxon>
        <taxon>Chordata</taxon>
        <taxon>Craniata</taxon>
        <taxon>Vertebrata</taxon>
        <taxon>Euteleostomi</taxon>
        <taxon>Actinopterygii</taxon>
        <taxon>Neopterygii</taxon>
        <taxon>Teleostei</taxon>
        <taxon>Protacanthopterygii</taxon>
        <taxon>Esociformes</taxon>
        <taxon>Esocidae</taxon>
        <taxon>Esox</taxon>
    </lineage>
</organism>
<dbReference type="Pfam" id="PF00619">
    <property type="entry name" value="CARD"/>
    <property type="match status" value="1"/>
</dbReference>
<dbReference type="InterPro" id="IPR025307">
    <property type="entry name" value="FIIND_dom"/>
</dbReference>
<feature type="domain" description="NACHT" evidence="9">
    <location>
        <begin position="208"/>
        <end position="324"/>
    </location>
</feature>
<evidence type="ECO:0000256" key="3">
    <source>
        <dbReference type="ARBA" id="ARBA00022588"/>
    </source>
</evidence>
<evidence type="ECO:0000256" key="2">
    <source>
        <dbReference type="ARBA" id="ARBA00022490"/>
    </source>
</evidence>
<dbReference type="SUPFAM" id="SSF52047">
    <property type="entry name" value="RNI-like"/>
    <property type="match status" value="1"/>
</dbReference>
<keyword evidence="12" id="KW-1185">Reference proteome</keyword>
<reference evidence="11" key="4">
    <citation type="submission" date="2025-09" db="UniProtKB">
        <authorList>
            <consortium name="Ensembl"/>
        </authorList>
    </citation>
    <scope>IDENTIFICATION</scope>
</reference>
<dbReference type="Gene3D" id="1.10.533.10">
    <property type="entry name" value="Death Domain, Fas"/>
    <property type="match status" value="2"/>
</dbReference>
<keyword evidence="3" id="KW-0399">Innate immunity</keyword>
<reference evidence="11" key="3">
    <citation type="submission" date="2025-08" db="UniProtKB">
        <authorList>
            <consortium name="Ensembl"/>
        </authorList>
    </citation>
    <scope>IDENTIFICATION</scope>
</reference>
<sequence>MACTSQSASEYIKNGRKLLVGKLHDLPLIVENLFQSKVLHEEEVRKIQTEVEQFDKTEEILDWVMEKGEAACYELLVILDRTKKKTLDDPDLEHWISCFPFREDLEMTDHLVGLKPCQRYQTLLKRKAQKIAEDARKQSCGLLPESCRKEVSFSYTPLVLDTDVYSTLSKIKPKSKKGRKTRHKKLKSFIPVARQETSLAGLLDTNESKILLVGKPGIGKTTVTHQMLRLWSEKDHRELDYMFYFNMRDISFRTNPRCLEDLLFNMYCEPEESREEVLEDIKKNSENAVIIFDGITDLSSNLVIKELLSHKLLPDAKIVITCRPEVHFEDFLTDCPTDWFRVEVKGFCDESIKAYLTKMLNAQPESLNSVLNNLELFSLCHVPMYALMVVACICSTPEASKQSWTTTTMYINILRHCIQEHSGKQLKDSQCLAEHREKILSLAEIAYKATEQKTMNLATLSHKEGSPQCAFLGAVMVKVLPTYSAFLHHTMQEFFGALWLLQNPDKIRDVLKKCQTKEWNHLMYLVPYLCGLLNEMNICLVDRLVPASQIKLTSDWFFKKLVKTFLPPERYNDHADCSATEFEIDLVFLCQCLYESQSSVACLLFLEKMDYHLDLSGEHLDPHHCCAVSYVISQSAENKVGLDLDSCTVSEQGLRLILGSLKNVRYLGSTPSILCQLWITLLSVEEEMDFTSLLGLCENELHLPVQGESRVFERAEDVMKQSSERVNLCLHWNQRTLLSEALNKTILECLSNINKLSFAPLQDQRGSLESLKKSVLLHLCLQAAFYHRETFLGAVNTLLSMFSVYQTERYDILLDLYSYVKNKINQSDRSLLLLLTPLYQSAPAVWSIDLSERKTSLLLEVLKLQPEKKLVELKGWSDEESEVRSFLQCLPYISQLSFYLHRSKHSEQIQFLVDLLSQAAEWEEETGEKKLKLVSSVCSYSTFPFRNWDSYDEEKTYQSEFLLDLYSHVKDYETQTGRSVLPSLQPVYQSASPAVWSIDLSERKTSFLLEVLKLQPEKKPVKLKGWSDEESEVRSFLQCLPYISKLRLLIGDEKEEAWSFLSKLIIAAAEYETKTGENVLKKLSSMCRYKENEDDDDPFIEGDFLLDLYSHVKHYETQTGRSVLPALQPVYQSAHVVWSIDLSKRKTSLLLEVLKLQPEKKPVELKGWSDEESEVRSFLQCLPYISQLSFTEQYQRRIPEEWRQREKTFLLNVCLQAVINEQRSLQTTLETVLSVFEVCQYQQWDLVLDLYSYVKDYETHTGRSVLPALQPVYQSAPPVWSIDLSERKTSILLEVLKLQPEKKPVVLKGWSDEESDVRSFLQCLPYISQLSCDDQFFLCLCEALSVGSEWDAHLCTSLLHAVDYTVVLSGWLPSVTCRTVGAVLGQSASGGKLNITLTPQSMSFQGARQLFKKVENLHKLRVNEMAVLKLARMAKFGSCHNPVLIEEMILDLSSPAVPEGVLRRVISSLASLLRCWPIRSLDLTDCQIEGYLLTSLLCHQGHLCTFRLNGESMQQLTDVVYEAQDKELTQCFLVKCGHDLSYCTLNWDVLQYLLQSTTQPITVNLRRSQFKPKDIIHLLPCLTNIHFKRINSRFKRTALREIYKQRAGHMVTTLLKSSDEWINLSNLVLDRYDCEALRFALHYSDGVKLNLLWTIVPKTEMRNILGLLHRVLTLRIDRELLLELLHACRDFGLQKTAVDLLRLLDHKLDLSCSSAMDLSRQEEGTVLSLTTGDCMVIASAVQVADCNTEINLHDCQVGNAGLEELIPVLHRVHLSIGKQILLQFLHLISVRDGDRSGRLALFLSRALGKELDLSQTPLDLVACSSLALILEYSEGLSELDLHNCNLTDNHLNCLLMHLHKVQVLNLSNNEVTDQGAIYVKDKLSRNGFTGTVWLHSRKATKPDNVLPEDKRYKVCLTYGESKRFSKTKAHFKEFDPVMKLVEGRISYSFQFGSRGRFKCTATGLIFGMKEPGTMEYSVEDWDMGILANTSYEPAGPLFQLNSPEGDIYQLQLPHCETEVYSAEDLHVAHMCINNMEFLRPKKVTQSHVIVAICGLSRFGNVRKRPFYQNRVQVKVGLFLEPDVTPTRQRLWVFLLPRNVPFTEVKEQHKEFVFIKTSPYCILRPKAKYSLTSDLKLGFKVQPKKYILHFDSSNDHHATFEVFLNHDITELHLKIQERTGLKALIRWSRLVILKTKSAKVSVQKLTESQWIESLCSILEQLTNKQMKKLKSLMMTTKERSHISKSTLEGLEDHCDVAQQMVWAWGMNGSIMATREFMDKLQRQDECVMSLLQPFLDQCDPM</sequence>
<dbReference type="InParanoid" id="A0A3P8ZQ25"/>
<feature type="domain" description="CARD" evidence="7">
    <location>
        <begin position="4"/>
        <end position="94"/>
    </location>
</feature>
<dbReference type="CDD" id="cd00009">
    <property type="entry name" value="AAA"/>
    <property type="match status" value="1"/>
</dbReference>
<evidence type="ECO:0000256" key="1">
    <source>
        <dbReference type="ARBA" id="ARBA00004514"/>
    </source>
</evidence>
<dbReference type="InterPro" id="IPR032675">
    <property type="entry name" value="LRR_dom_sf"/>
</dbReference>
<reference evidence="12" key="1">
    <citation type="journal article" date="2014" name="PLoS ONE">
        <title>The genome and linkage map of the northern pike (Esox lucius): conserved synteny revealed between the salmonid sister group and the Neoteleostei.</title>
        <authorList>
            <person name="Rondeau E.B."/>
            <person name="Minkley D.R."/>
            <person name="Leong J.S."/>
            <person name="Messmer A.M."/>
            <person name="Jantzen J.R."/>
            <person name="von Schalburg K.R."/>
            <person name="Lemon C."/>
            <person name="Bird N.H."/>
            <person name="Koop B.F."/>
        </authorList>
    </citation>
    <scope>NUCLEOTIDE SEQUENCE</scope>
</reference>
<dbReference type="Ensembl" id="ENSELUT00000006971.3">
    <property type="protein sequence ID" value="ENSELUP00000030964.3"/>
    <property type="gene ID" value="ENSELUG00000024950.2"/>
</dbReference>
<accession>A0A3P8ZQ25</accession>
<dbReference type="GO" id="GO:0005524">
    <property type="term" value="F:ATP binding"/>
    <property type="evidence" value="ECO:0007669"/>
    <property type="project" value="UniProtKB-KW"/>
</dbReference>
<dbReference type="InterPro" id="IPR001315">
    <property type="entry name" value="CARD"/>
</dbReference>
<dbReference type="InterPro" id="IPR007111">
    <property type="entry name" value="NACHT_NTPase"/>
</dbReference>
<dbReference type="Pfam" id="PF13553">
    <property type="entry name" value="FIIND"/>
    <property type="match status" value="1"/>
</dbReference>
<evidence type="ECO:0000259" key="10">
    <source>
        <dbReference type="PROSITE" id="PS51830"/>
    </source>
</evidence>
<dbReference type="GO" id="GO:0045087">
    <property type="term" value="P:innate immune response"/>
    <property type="evidence" value="ECO:0007669"/>
    <property type="project" value="UniProtKB-KW"/>
</dbReference>
<dbReference type="InterPro" id="IPR004020">
    <property type="entry name" value="DAPIN"/>
</dbReference>
<reference evidence="11" key="2">
    <citation type="submission" date="2020-02" db="EMBL/GenBank/DDBJ databases">
        <title>Esox lucius (northern pike) genome, fEsoLuc1, primary haplotype.</title>
        <authorList>
            <person name="Myers G."/>
            <person name="Karagic N."/>
            <person name="Meyer A."/>
            <person name="Pippel M."/>
            <person name="Reichard M."/>
            <person name="Winkler S."/>
            <person name="Tracey A."/>
            <person name="Sims Y."/>
            <person name="Howe K."/>
            <person name="Rhie A."/>
            <person name="Formenti G."/>
            <person name="Durbin R."/>
            <person name="Fedrigo O."/>
            <person name="Jarvis E.D."/>
        </authorList>
    </citation>
    <scope>NUCLEOTIDE SEQUENCE [LARGE SCALE GENOMIC DNA]</scope>
</reference>
<comment type="subcellular location">
    <subcellularLocation>
        <location evidence="1">Cytoplasm</location>
        <location evidence="1">Cytosol</location>
    </subcellularLocation>
</comment>
<dbReference type="Proteomes" id="UP000265140">
    <property type="component" value="Chromosome 25"/>
</dbReference>
<dbReference type="InterPro" id="IPR027417">
    <property type="entry name" value="P-loop_NTPase"/>
</dbReference>
<dbReference type="PROSITE" id="PS50209">
    <property type="entry name" value="CARD"/>
    <property type="match status" value="1"/>
</dbReference>
<dbReference type="Pfam" id="PF23679">
    <property type="entry name" value="UPA-FIIND"/>
    <property type="match status" value="1"/>
</dbReference>
<keyword evidence="4" id="KW-0547">Nucleotide-binding</keyword>
<dbReference type="PROSITE" id="PS50837">
    <property type="entry name" value="NACHT"/>
    <property type="match status" value="1"/>
</dbReference>
<evidence type="ECO:0000259" key="7">
    <source>
        <dbReference type="PROSITE" id="PS50209"/>
    </source>
</evidence>
<dbReference type="Pfam" id="PF02758">
    <property type="entry name" value="PYRIN"/>
    <property type="match status" value="1"/>
</dbReference>
<dbReference type="PROSITE" id="PS50824">
    <property type="entry name" value="DAPIN"/>
    <property type="match status" value="1"/>
</dbReference>
<evidence type="ECO:0000259" key="9">
    <source>
        <dbReference type="PROSITE" id="PS50837"/>
    </source>
</evidence>
<dbReference type="InterPro" id="IPR052090">
    <property type="entry name" value="Cytolytic_pore-forming_toxin"/>
</dbReference>
<name>A0A3P8ZQ25_ESOLU</name>
<dbReference type="GO" id="GO:0005829">
    <property type="term" value="C:cytosol"/>
    <property type="evidence" value="ECO:0007669"/>
    <property type="project" value="UniProtKB-SubCell"/>
</dbReference>
<dbReference type="GO" id="GO:0042981">
    <property type="term" value="P:regulation of apoptotic process"/>
    <property type="evidence" value="ECO:0007669"/>
    <property type="project" value="InterPro"/>
</dbReference>
<proteinExistence type="predicted"/>
<dbReference type="InterPro" id="IPR003593">
    <property type="entry name" value="AAA+_ATPase"/>
</dbReference>
<dbReference type="SUPFAM" id="SSF47986">
    <property type="entry name" value="DEATH domain"/>
    <property type="match status" value="1"/>
</dbReference>
<feature type="domain" description="Pyrin" evidence="8">
    <location>
        <begin position="2204"/>
        <end position="2296"/>
    </location>
</feature>
<evidence type="ECO:0000313" key="12">
    <source>
        <dbReference type="Proteomes" id="UP000265140"/>
    </source>
</evidence>
<dbReference type="PANTHER" id="PTHR31594">
    <property type="entry name" value="AIG1-TYPE G DOMAIN-CONTAINING PROTEIN"/>
    <property type="match status" value="1"/>
</dbReference>
<dbReference type="InterPro" id="IPR011029">
    <property type="entry name" value="DEATH-like_dom_sf"/>
</dbReference>
<evidence type="ECO:0000256" key="4">
    <source>
        <dbReference type="ARBA" id="ARBA00022741"/>
    </source>
</evidence>
<feature type="domain" description="FIIND" evidence="10">
    <location>
        <begin position="1927"/>
        <end position="2204"/>
    </location>
</feature>
<protein>
    <recommendedName>
        <fullName evidence="13">NACHT domain-containing protein</fullName>
    </recommendedName>
</protein>
<dbReference type="SUPFAM" id="SSF52540">
    <property type="entry name" value="P-loop containing nucleoside triphosphate hydrolases"/>
    <property type="match status" value="1"/>
</dbReference>
<dbReference type="Bgee" id="ENSELUG00000008505">
    <property type="expression patterns" value="Expressed in head kidney and 15 other cell types or tissues"/>
</dbReference>
<evidence type="ECO:0008006" key="13">
    <source>
        <dbReference type="Google" id="ProtNLM"/>
    </source>
</evidence>
<dbReference type="GeneTree" id="ENSGT00730000111912"/>
<dbReference type="PANTHER" id="PTHR31594:SF16">
    <property type="entry name" value="SI:CH211-281L24.3"/>
    <property type="match status" value="1"/>
</dbReference>
<evidence type="ECO:0000313" key="11">
    <source>
        <dbReference type="Ensembl" id="ENSELUP00000030964.3"/>
    </source>
</evidence>
<dbReference type="SMART" id="SM00382">
    <property type="entry name" value="AAA"/>
    <property type="match status" value="1"/>
</dbReference>
<dbReference type="PROSITE" id="PS51830">
    <property type="entry name" value="FIIND"/>
    <property type="match status" value="1"/>
</dbReference>
<keyword evidence="5" id="KW-0067">ATP-binding</keyword>
<dbReference type="OMA" id="PLREKWC"/>
<dbReference type="Gene3D" id="1.20.58.1200">
    <property type="entry name" value="RNA silencing suppressor P21, N-terminal domain"/>
    <property type="match status" value="4"/>
</dbReference>
<keyword evidence="6" id="KW-0391">Immunity</keyword>
<evidence type="ECO:0000256" key="5">
    <source>
        <dbReference type="ARBA" id="ARBA00022840"/>
    </source>
</evidence>
<dbReference type="CDD" id="cd01671">
    <property type="entry name" value="CARD"/>
    <property type="match status" value="1"/>
</dbReference>
<evidence type="ECO:0000259" key="8">
    <source>
        <dbReference type="PROSITE" id="PS50824"/>
    </source>
</evidence>
<keyword evidence="2" id="KW-0963">Cytoplasm</keyword>
<dbReference type="Pfam" id="PF05729">
    <property type="entry name" value="NACHT"/>
    <property type="match status" value="1"/>
</dbReference>